<dbReference type="RefSeq" id="WP_345133535.1">
    <property type="nucleotide sequence ID" value="NZ_BAABAT010000024.1"/>
</dbReference>
<dbReference type="InterPro" id="IPR011639">
    <property type="entry name" value="MethylTrfase_TaqI-like_dom"/>
</dbReference>
<evidence type="ECO:0000256" key="3">
    <source>
        <dbReference type="ARBA" id="ARBA00022679"/>
    </source>
</evidence>
<organism evidence="8 9">
    <name type="scientific">Dactylosporangium darangshiense</name>
    <dbReference type="NCBI Taxonomy" id="579108"/>
    <lineage>
        <taxon>Bacteria</taxon>
        <taxon>Bacillati</taxon>
        <taxon>Actinomycetota</taxon>
        <taxon>Actinomycetes</taxon>
        <taxon>Micromonosporales</taxon>
        <taxon>Micromonosporaceae</taxon>
        <taxon>Dactylosporangium</taxon>
    </lineage>
</organism>
<evidence type="ECO:0000256" key="5">
    <source>
        <dbReference type="ARBA" id="ARBA00047942"/>
    </source>
</evidence>
<name>A0ABP8DIE0_9ACTN</name>
<dbReference type="SUPFAM" id="SSF53335">
    <property type="entry name" value="S-adenosyl-L-methionine-dependent methyltransferases"/>
    <property type="match status" value="1"/>
</dbReference>
<dbReference type="EMBL" id="BAABAT010000024">
    <property type="protein sequence ID" value="GAA4256553.1"/>
    <property type="molecule type" value="Genomic_DNA"/>
</dbReference>
<evidence type="ECO:0000259" key="6">
    <source>
        <dbReference type="Pfam" id="PF07669"/>
    </source>
</evidence>
<accession>A0ABP8DIE0</accession>
<dbReference type="NCBIfam" id="NF033451">
    <property type="entry name" value="BREX_2_MTaseX"/>
    <property type="match status" value="1"/>
</dbReference>
<feature type="domain" description="DUF7008" evidence="7">
    <location>
        <begin position="809"/>
        <end position="1163"/>
    </location>
</feature>
<proteinExistence type="predicted"/>
<protein>
    <recommendedName>
        <fullName evidence="1">site-specific DNA-methyltransferase (adenine-specific)</fullName>
        <ecNumber evidence="1">2.1.1.72</ecNumber>
    </recommendedName>
</protein>
<reference evidence="9" key="1">
    <citation type="journal article" date="2019" name="Int. J. Syst. Evol. Microbiol.">
        <title>The Global Catalogue of Microorganisms (GCM) 10K type strain sequencing project: providing services to taxonomists for standard genome sequencing and annotation.</title>
        <authorList>
            <consortium name="The Broad Institute Genomics Platform"/>
            <consortium name="The Broad Institute Genome Sequencing Center for Infectious Disease"/>
            <person name="Wu L."/>
            <person name="Ma J."/>
        </authorList>
    </citation>
    <scope>NUCLEOTIDE SEQUENCE [LARGE SCALE GENOMIC DNA]</scope>
    <source>
        <strain evidence="9">JCM 17441</strain>
    </source>
</reference>
<dbReference type="Pfam" id="PF07669">
    <property type="entry name" value="Eco57I"/>
    <property type="match status" value="1"/>
</dbReference>
<dbReference type="InterPro" id="IPR002052">
    <property type="entry name" value="DNA_methylase_N6_adenine_CS"/>
</dbReference>
<evidence type="ECO:0000256" key="4">
    <source>
        <dbReference type="ARBA" id="ARBA00022691"/>
    </source>
</evidence>
<dbReference type="InterPro" id="IPR029063">
    <property type="entry name" value="SAM-dependent_MTases_sf"/>
</dbReference>
<dbReference type="Proteomes" id="UP001500620">
    <property type="component" value="Unassembled WGS sequence"/>
</dbReference>
<evidence type="ECO:0000256" key="1">
    <source>
        <dbReference type="ARBA" id="ARBA00011900"/>
    </source>
</evidence>
<feature type="domain" description="Type II methyltransferase M.TaqI-like" evidence="6">
    <location>
        <begin position="261"/>
        <end position="444"/>
    </location>
</feature>
<dbReference type="InterPro" id="IPR054277">
    <property type="entry name" value="DUF7008"/>
</dbReference>
<dbReference type="PANTHER" id="PTHR33841">
    <property type="entry name" value="DNA METHYLTRANSFERASE YEEA-RELATED"/>
    <property type="match status" value="1"/>
</dbReference>
<keyword evidence="9" id="KW-1185">Reference proteome</keyword>
<dbReference type="PRINTS" id="PR00507">
    <property type="entry name" value="N12N6MTFRASE"/>
</dbReference>
<evidence type="ECO:0000256" key="2">
    <source>
        <dbReference type="ARBA" id="ARBA00022603"/>
    </source>
</evidence>
<dbReference type="PANTHER" id="PTHR33841:SF1">
    <property type="entry name" value="DNA METHYLTRANSFERASE A"/>
    <property type="match status" value="1"/>
</dbReference>
<comment type="catalytic activity">
    <reaction evidence="5">
        <text>a 2'-deoxyadenosine in DNA + S-adenosyl-L-methionine = an N(6)-methyl-2'-deoxyadenosine in DNA + S-adenosyl-L-homocysteine + H(+)</text>
        <dbReference type="Rhea" id="RHEA:15197"/>
        <dbReference type="Rhea" id="RHEA-COMP:12418"/>
        <dbReference type="Rhea" id="RHEA-COMP:12419"/>
        <dbReference type="ChEBI" id="CHEBI:15378"/>
        <dbReference type="ChEBI" id="CHEBI:57856"/>
        <dbReference type="ChEBI" id="CHEBI:59789"/>
        <dbReference type="ChEBI" id="CHEBI:90615"/>
        <dbReference type="ChEBI" id="CHEBI:90616"/>
        <dbReference type="EC" id="2.1.1.72"/>
    </reaction>
</comment>
<evidence type="ECO:0000313" key="8">
    <source>
        <dbReference type="EMBL" id="GAA4256553.1"/>
    </source>
</evidence>
<sequence length="1169" mass="131781">MTALAALQRQLKTLAADLRGQAETQPRLRSWLEAQYKEAYGKRTGATYEAWREEQIDQAAVAWLLGTVFVRFCEDNDLIDQQFIAGPGQRTDDAVEAATAYFLEHPTHSDREWIRQAFQHLAGLRATTALFDEHNPVWRWDLSADAAAGLLDFWRRGAGIHDYANPPLNTRFLGNLYEKLSQDARKRYALLQTPEFVEKFILELTLDESIKDYGLEDTALIDPTCGSGHFLLGAFHRLLPLWERHHPDLDRRVRAQKVLDQITGVDINPFAIAIARFRLLVEALRYCDEKHLADAPGFAMRLAVGDSLLRWGDEDSSHQGDMLHLLETGTAYAYYTEDAQTLKKLLKPAQYTVAVGNPPYITVKDKYLNDLYRGMYDSCSGKYALSVPFAERFFELVRGSDASGRAGIVGQITSNSFMKREFGKKLITDFFAKKVELSHIIDTSGAYIPGHGTPTVLLVGYRRQPKRPTVRAVLGVQGEPGEPENPAEGLVWSAITNNFDKPGTDTPYATVVDVQREAFTRYPWSLAGGGANGIRVQIEAHGVVRLGTRSEHMGYSAITAEDDAFFLNSLTTALRLGSLPTRAMVEGDVVRDYTIVPAVDAIWPYTSDLSPVDLARQPSLAKFLWPNRRALQRRKRFGKPIENIPTVRWYEFSELYREKLRAPLSIVFAFVATHNQFVVDRGGKVFNRTAPVIKLPDTATEDDHLALLGLLNSSTACFWLKQVSQGKGGSGMGRGIQPEAWMERYEFTGTKLESFPVPGGSPLARARALDRLSQDLAPVRPSAICAARVPTRLALDVAKADYIRIRGRMVALQEELDWEVYRLYGLLDEDVTVPDDALPELPLGQRAFEIVMARGIADGGPVPEWFVRHRSQPTATLPEEWPQAYREMVLKRIALIESRADLALIERPECKRRWSSTPWEAQEQQALQDWLLDRLEAEELWRGPAAGRVMSVGVLADRVGTDADFRSVLALYCGHDGYDLANELAKLVANETVPFLAAYRYKPSGLAIRKQWEHVWKLQRREDEAEKKRERLAEPIPVPPKYAPADFARTSYWRNRGKLDVPKERFVLYPNAGRDPLPMLGWAGWDHLEQAQALANLYMERKQQDDWPKERLLPLLAGLAELESWLHQWHADEMPEYGGSPADFYTAFVDAELATLEADRAEIALGVLP</sequence>
<gene>
    <name evidence="8" type="primary">pglX</name>
    <name evidence="8" type="ORF">GCM10022255_069860</name>
</gene>
<keyword evidence="3" id="KW-0808">Transferase</keyword>
<comment type="caution">
    <text evidence="8">The sequence shown here is derived from an EMBL/GenBank/DDBJ whole genome shotgun (WGS) entry which is preliminary data.</text>
</comment>
<dbReference type="Gene3D" id="3.40.50.150">
    <property type="entry name" value="Vaccinia Virus protein VP39"/>
    <property type="match status" value="1"/>
</dbReference>
<evidence type="ECO:0000259" key="7">
    <source>
        <dbReference type="Pfam" id="PF22654"/>
    </source>
</evidence>
<keyword evidence="2" id="KW-0489">Methyltransferase</keyword>
<dbReference type="PROSITE" id="PS00092">
    <property type="entry name" value="N6_MTASE"/>
    <property type="match status" value="1"/>
</dbReference>
<dbReference type="EC" id="2.1.1.72" evidence="1"/>
<dbReference type="Pfam" id="PF22654">
    <property type="entry name" value="DUF7008"/>
    <property type="match status" value="1"/>
</dbReference>
<dbReference type="InterPro" id="IPR050953">
    <property type="entry name" value="N4_N6_ade-DNA_methylase"/>
</dbReference>
<evidence type="ECO:0000313" key="9">
    <source>
        <dbReference type="Proteomes" id="UP001500620"/>
    </source>
</evidence>
<keyword evidence="4" id="KW-0949">S-adenosyl-L-methionine</keyword>